<gene>
    <name evidence="2" type="ORF">H5410_029968</name>
</gene>
<dbReference type="Proteomes" id="UP000824120">
    <property type="component" value="Chromosome 6"/>
</dbReference>
<accession>A0A9J5YHX3</accession>
<organism evidence="2 3">
    <name type="scientific">Solanum commersonii</name>
    <name type="common">Commerson's wild potato</name>
    <name type="synonym">Commerson's nightshade</name>
    <dbReference type="NCBI Taxonomy" id="4109"/>
    <lineage>
        <taxon>Eukaryota</taxon>
        <taxon>Viridiplantae</taxon>
        <taxon>Streptophyta</taxon>
        <taxon>Embryophyta</taxon>
        <taxon>Tracheophyta</taxon>
        <taxon>Spermatophyta</taxon>
        <taxon>Magnoliopsida</taxon>
        <taxon>eudicotyledons</taxon>
        <taxon>Gunneridae</taxon>
        <taxon>Pentapetalae</taxon>
        <taxon>asterids</taxon>
        <taxon>lamiids</taxon>
        <taxon>Solanales</taxon>
        <taxon>Solanaceae</taxon>
        <taxon>Solanoideae</taxon>
        <taxon>Solaneae</taxon>
        <taxon>Solanum</taxon>
    </lineage>
</organism>
<sequence length="107" mass="12681">MGCFFFFYSFLFFVWLISGCFSSSFEHYPCSPTEASALLQFKQVFKILSNSFAKTVSWNESRDCVEFGYQRARYEDSVANLQQLEQHLLEFQTLELLLQIHHRIELD</sequence>
<dbReference type="EMBL" id="JACXVP010000006">
    <property type="protein sequence ID" value="KAG5598598.1"/>
    <property type="molecule type" value="Genomic_DNA"/>
</dbReference>
<evidence type="ECO:0000256" key="1">
    <source>
        <dbReference type="SAM" id="SignalP"/>
    </source>
</evidence>
<protein>
    <recommendedName>
        <fullName evidence="4">Secreted protein</fullName>
    </recommendedName>
</protein>
<keyword evidence="3" id="KW-1185">Reference proteome</keyword>
<dbReference type="AlphaFoldDB" id="A0A9J5YHX3"/>
<proteinExistence type="predicted"/>
<evidence type="ECO:0008006" key="4">
    <source>
        <dbReference type="Google" id="ProtNLM"/>
    </source>
</evidence>
<feature type="chain" id="PRO_5039915579" description="Secreted protein" evidence="1">
    <location>
        <begin position="23"/>
        <end position="107"/>
    </location>
</feature>
<name>A0A9J5YHX3_SOLCO</name>
<feature type="signal peptide" evidence="1">
    <location>
        <begin position="1"/>
        <end position="22"/>
    </location>
</feature>
<evidence type="ECO:0000313" key="3">
    <source>
        <dbReference type="Proteomes" id="UP000824120"/>
    </source>
</evidence>
<comment type="caution">
    <text evidence="2">The sequence shown here is derived from an EMBL/GenBank/DDBJ whole genome shotgun (WGS) entry which is preliminary data.</text>
</comment>
<evidence type="ECO:0000313" key="2">
    <source>
        <dbReference type="EMBL" id="KAG5598598.1"/>
    </source>
</evidence>
<reference evidence="2 3" key="1">
    <citation type="submission" date="2020-09" db="EMBL/GenBank/DDBJ databases">
        <title>De no assembly of potato wild relative species, Solanum commersonii.</title>
        <authorList>
            <person name="Cho K."/>
        </authorList>
    </citation>
    <scope>NUCLEOTIDE SEQUENCE [LARGE SCALE GENOMIC DNA]</scope>
    <source>
        <strain evidence="2">LZ3.2</strain>
        <tissue evidence="2">Leaf</tissue>
    </source>
</reference>
<keyword evidence="1" id="KW-0732">Signal</keyword>